<name>A0A8T1PZ92_CARIL</name>
<dbReference type="InterPro" id="IPR050942">
    <property type="entry name" value="F-box_BR-signaling"/>
</dbReference>
<comment type="caution">
    <text evidence="2">The sequence shown here is derived from an EMBL/GenBank/DDBJ whole genome shotgun (WGS) entry which is preliminary data.</text>
</comment>
<evidence type="ECO:0000259" key="1">
    <source>
        <dbReference type="Pfam" id="PF03478"/>
    </source>
</evidence>
<dbReference type="AlphaFoldDB" id="A0A8T1PZ92"/>
<reference evidence="2" key="1">
    <citation type="submission" date="2020-12" db="EMBL/GenBank/DDBJ databases">
        <title>WGS assembly of Carya illinoinensis cv. Pawnee.</title>
        <authorList>
            <person name="Platts A."/>
            <person name="Shu S."/>
            <person name="Wright S."/>
            <person name="Barry K."/>
            <person name="Edger P."/>
            <person name="Pires J.C."/>
            <person name="Schmutz J."/>
        </authorList>
    </citation>
    <scope>NUCLEOTIDE SEQUENCE</scope>
    <source>
        <tissue evidence="2">Leaf</tissue>
    </source>
</reference>
<dbReference type="Pfam" id="PF03478">
    <property type="entry name" value="Beta-prop_KIB1-4"/>
    <property type="match status" value="1"/>
</dbReference>
<dbReference type="InterPro" id="IPR005174">
    <property type="entry name" value="KIB1-4_b-propeller"/>
</dbReference>
<accession>A0A8T1PZ92</accession>
<dbReference type="EMBL" id="CM031815">
    <property type="protein sequence ID" value="KAG6647134.1"/>
    <property type="molecule type" value="Genomic_DNA"/>
</dbReference>
<dbReference type="PANTHER" id="PTHR44259">
    <property type="entry name" value="OS07G0183000 PROTEIN-RELATED"/>
    <property type="match status" value="1"/>
</dbReference>
<dbReference type="Proteomes" id="UP000811609">
    <property type="component" value="Chromosome 7"/>
</dbReference>
<evidence type="ECO:0000313" key="3">
    <source>
        <dbReference type="Proteomes" id="UP000811609"/>
    </source>
</evidence>
<gene>
    <name evidence="2" type="ORF">CIPAW_07G057800</name>
</gene>
<dbReference type="PANTHER" id="PTHR44259:SF114">
    <property type="entry name" value="OS06G0707300 PROTEIN"/>
    <property type="match status" value="1"/>
</dbReference>
<evidence type="ECO:0000313" key="2">
    <source>
        <dbReference type="EMBL" id="KAG6647134.1"/>
    </source>
</evidence>
<keyword evidence="3" id="KW-1185">Reference proteome</keyword>
<protein>
    <recommendedName>
        <fullName evidence="1">KIB1-4 beta-propeller domain-containing protein</fullName>
    </recommendedName>
</protein>
<organism evidence="2 3">
    <name type="scientific">Carya illinoinensis</name>
    <name type="common">Pecan</name>
    <dbReference type="NCBI Taxonomy" id="32201"/>
    <lineage>
        <taxon>Eukaryota</taxon>
        <taxon>Viridiplantae</taxon>
        <taxon>Streptophyta</taxon>
        <taxon>Embryophyta</taxon>
        <taxon>Tracheophyta</taxon>
        <taxon>Spermatophyta</taxon>
        <taxon>Magnoliopsida</taxon>
        <taxon>eudicotyledons</taxon>
        <taxon>Gunneridae</taxon>
        <taxon>Pentapetalae</taxon>
        <taxon>rosids</taxon>
        <taxon>fabids</taxon>
        <taxon>Fagales</taxon>
        <taxon>Juglandaceae</taxon>
        <taxon>Carya</taxon>
    </lineage>
</organism>
<feature type="domain" description="KIB1-4 beta-propeller" evidence="1">
    <location>
        <begin position="86"/>
        <end position="324"/>
    </location>
</feature>
<sequence>MEKQLITTECIDQDIIIYEIAKGLVNYIDYVRFRSTCKSLQYMLPKTPNHQLNQVSCLLLPHNNGHSGRRRSLFNLLENMMFLAWLIRLPPLDTFLDVLEYCPNMVDEEYLTWRAIDVPIIYRAKKYCLLAIPTSDGKYLAMAIHGEFRDLALCRSEDKKWTYCQKDDLEIPNIQLDIMSYEGKFYVLSGRGVIWVGKGASLPKMTRLAPSPPRHHDFDPCWLVRMTSSEFVVLNKSKKWKTISHNSEELLHYKTNYFNIFKFNKKELKWTRITSIGNDAFFIGMNSLFSISLQNLHTGWRGNCIYFTDDYIDGQQEGIIGGYDNDIYKLENKRVESLPGFVFDSLLV</sequence>
<proteinExistence type="predicted"/>